<feature type="domain" description="Gfo/Idh/MocA-like oxidoreductase C-terminal" evidence="5">
    <location>
        <begin position="353"/>
        <end position="404"/>
    </location>
</feature>
<evidence type="ECO:0000313" key="8">
    <source>
        <dbReference type="Proteomes" id="UP000651728"/>
    </source>
</evidence>
<evidence type="ECO:0000313" key="7">
    <source>
        <dbReference type="EMBL" id="GIH32028.1"/>
    </source>
</evidence>
<dbReference type="SUPFAM" id="SSF55347">
    <property type="entry name" value="Glyceraldehyde-3-phosphate dehydrogenase-like, C-terminal domain"/>
    <property type="match status" value="1"/>
</dbReference>
<feature type="domain" description="Gfo/Idh/MocA-like oxidoreductase N-terminal" evidence="4">
    <location>
        <begin position="14"/>
        <end position="130"/>
    </location>
</feature>
<dbReference type="RefSeq" id="WP_239101204.1">
    <property type="nucleotide sequence ID" value="NZ_BOOB01000014.1"/>
</dbReference>
<dbReference type="Pfam" id="PF01408">
    <property type="entry name" value="GFO_IDH_MocA"/>
    <property type="match status" value="1"/>
</dbReference>
<dbReference type="InterPro" id="IPR051317">
    <property type="entry name" value="Gfo/Idh/MocA_oxidoreduct"/>
</dbReference>
<keyword evidence="8" id="KW-1185">Reference proteome</keyword>
<proteinExistence type="inferred from homology"/>
<evidence type="ECO:0000256" key="1">
    <source>
        <dbReference type="ARBA" id="ARBA00010928"/>
    </source>
</evidence>
<organism evidence="7 8">
    <name type="scientific">Microbispora amethystogenes</name>
    <dbReference type="NCBI Taxonomy" id="1427754"/>
    <lineage>
        <taxon>Bacteria</taxon>
        <taxon>Bacillati</taxon>
        <taxon>Actinomycetota</taxon>
        <taxon>Actinomycetes</taxon>
        <taxon>Streptosporangiales</taxon>
        <taxon>Streptosporangiaceae</taxon>
        <taxon>Microbispora</taxon>
    </lineage>
</organism>
<dbReference type="InterPro" id="IPR004104">
    <property type="entry name" value="Gfo/Idh/MocA-like_OxRdtase_C"/>
</dbReference>
<dbReference type="Pfam" id="PF22725">
    <property type="entry name" value="GFO_IDH_MocA_C3"/>
    <property type="match status" value="1"/>
</dbReference>
<feature type="region of interest" description="Disordered" evidence="3">
    <location>
        <begin position="269"/>
        <end position="344"/>
    </location>
</feature>
<dbReference type="InterPro" id="IPR000683">
    <property type="entry name" value="Gfo/Idh/MocA-like_OxRdtase_N"/>
</dbReference>
<dbReference type="Proteomes" id="UP000651728">
    <property type="component" value="Unassembled WGS sequence"/>
</dbReference>
<evidence type="ECO:0000256" key="2">
    <source>
        <dbReference type="ARBA" id="ARBA00023002"/>
    </source>
</evidence>
<gene>
    <name evidence="7" type="ORF">Mam01_21920</name>
</gene>
<feature type="compositionally biased region" description="Basic and acidic residues" evidence="3">
    <location>
        <begin position="283"/>
        <end position="328"/>
    </location>
</feature>
<comment type="caution">
    <text evidence="7">The sequence shown here is derived from an EMBL/GenBank/DDBJ whole genome shotgun (WGS) entry which is preliminary data.</text>
</comment>
<evidence type="ECO:0000259" key="6">
    <source>
        <dbReference type="Pfam" id="PF22725"/>
    </source>
</evidence>
<dbReference type="SUPFAM" id="SSF51735">
    <property type="entry name" value="NAD(P)-binding Rossmann-fold domains"/>
    <property type="match status" value="1"/>
</dbReference>
<dbReference type="InterPro" id="IPR036291">
    <property type="entry name" value="NAD(P)-bd_dom_sf"/>
</dbReference>
<sequence length="413" mass="44331">MPSPLTPSSGAADIRVGLAGFGPAGAFFHAPLIAATPGLRLSAVVTRDPGRAARVRAEHPGAEVVASAEDLWDACDLVVIATPNRTHVPLATEALKAGLPVVVDKPLAGTADEARDLVRLARDRGIMLTVFQNRRWDGDFLTLRRLLPELGEIRRFESRFERWRPEPKGGWREAGGPEDVGGTLFDLGSHLVDQALTLFGPVAHVYAETDVRRAGIRNDDDAFVALTHRSGTRSHLWMSAVAGQPGPRLRVLGSRAAYVKWGLDPQEERLRAGERPGPADFGRGTERRDDWGTEPRDPGGTEPRDPGGTEPRDPGGTEPRDLGGREPRGSWGTEPPGRWGTLGVEGDVRPVRTEAGAYQRFYEGVVACLRDGAPPPVPAEEAVETIAVLEAARLSASLGQVVPVPAHGDRLGE</sequence>
<dbReference type="Gene3D" id="3.30.360.10">
    <property type="entry name" value="Dihydrodipicolinate Reductase, domain 2"/>
    <property type="match status" value="2"/>
</dbReference>
<protein>
    <submittedName>
        <fullName evidence="7">Oxidoreductase</fullName>
    </submittedName>
</protein>
<evidence type="ECO:0000256" key="3">
    <source>
        <dbReference type="SAM" id="MobiDB-lite"/>
    </source>
</evidence>
<accession>A0ABQ4FB93</accession>
<name>A0ABQ4FB93_9ACTN</name>
<comment type="similarity">
    <text evidence="1">Belongs to the Gfo/Idh/MocA family.</text>
</comment>
<dbReference type="EMBL" id="BOOB01000014">
    <property type="protein sequence ID" value="GIH32028.1"/>
    <property type="molecule type" value="Genomic_DNA"/>
</dbReference>
<dbReference type="Gene3D" id="3.40.50.720">
    <property type="entry name" value="NAD(P)-binding Rossmann-like Domain"/>
    <property type="match status" value="1"/>
</dbReference>
<dbReference type="PANTHER" id="PTHR43708:SF5">
    <property type="entry name" value="CONSERVED EXPRESSED OXIDOREDUCTASE (EUROFUNG)-RELATED"/>
    <property type="match status" value="1"/>
</dbReference>
<dbReference type="InterPro" id="IPR055170">
    <property type="entry name" value="GFO_IDH_MocA-like_dom"/>
</dbReference>
<dbReference type="PANTHER" id="PTHR43708">
    <property type="entry name" value="CONSERVED EXPRESSED OXIDOREDUCTASE (EUROFUNG)"/>
    <property type="match status" value="1"/>
</dbReference>
<evidence type="ECO:0000259" key="5">
    <source>
        <dbReference type="Pfam" id="PF02894"/>
    </source>
</evidence>
<keyword evidence="2" id="KW-0560">Oxidoreductase</keyword>
<feature type="domain" description="GFO/IDH/MocA-like oxidoreductase" evidence="6">
    <location>
        <begin position="149"/>
        <end position="258"/>
    </location>
</feature>
<evidence type="ECO:0000259" key="4">
    <source>
        <dbReference type="Pfam" id="PF01408"/>
    </source>
</evidence>
<dbReference type="Pfam" id="PF02894">
    <property type="entry name" value="GFO_IDH_MocA_C"/>
    <property type="match status" value="1"/>
</dbReference>
<reference evidence="7 8" key="1">
    <citation type="submission" date="2021-01" db="EMBL/GenBank/DDBJ databases">
        <title>Whole genome shotgun sequence of Microbispora amethystogenes NBRC 101907.</title>
        <authorList>
            <person name="Komaki H."/>
            <person name="Tamura T."/>
        </authorList>
    </citation>
    <scope>NUCLEOTIDE SEQUENCE [LARGE SCALE GENOMIC DNA]</scope>
    <source>
        <strain evidence="7 8">NBRC 101907</strain>
    </source>
</reference>